<dbReference type="GO" id="GO:0006646">
    <property type="term" value="P:phosphatidylethanolamine biosynthetic process"/>
    <property type="evidence" value="ECO:0007669"/>
    <property type="project" value="TreeGrafter"/>
</dbReference>
<sequence>MVVTLAVVVDGRSEEGLQEGAKEVLSHVRPHWKQHTLTFKIVHKAGCGPEVYAAFINGLCYEFTPGAPLTIDHVGEEEVWRAVARQSARFHNIQAALQVLTDELEAHLTPLSCPVVFCHNDLALKNIIWRPEDSSVSFIDYEYSAANYQPFDIANHFNEYSGVEERDFSLCPGDKQQRAWLRSYLSELRGVEETQVEEVEVDGWMGWVSKFSLASHLFWGVWAFLQACHSSIDFDYVE</sequence>
<dbReference type="Pfam" id="PF01633">
    <property type="entry name" value="Choline_kinase"/>
    <property type="match status" value="2"/>
</dbReference>
<keyword evidence="1" id="KW-0594">Phospholipid biosynthesis</keyword>
<evidence type="ECO:0000256" key="5">
    <source>
        <dbReference type="ARBA" id="ARBA00038874"/>
    </source>
</evidence>
<evidence type="ECO:0000256" key="4">
    <source>
        <dbReference type="ARBA" id="ARBA00038211"/>
    </source>
</evidence>
<dbReference type="PANTHER" id="PTHR22603:SF66">
    <property type="entry name" value="ETHANOLAMINE KINASE"/>
    <property type="match status" value="1"/>
</dbReference>
<dbReference type="EMBL" id="JAWZYT010004080">
    <property type="protein sequence ID" value="KAK4295415.1"/>
    <property type="molecule type" value="Genomic_DNA"/>
</dbReference>
<dbReference type="EC" id="2.7.1.82" evidence="5"/>
<comment type="pathway">
    <text evidence="3">Phospholipid metabolism; phosphatidylethanolamine biosynthesis; phosphatidylethanolamine from ethanolamine: step 1/3.</text>
</comment>
<gene>
    <name evidence="6" type="ORF">Pmani_032017</name>
</gene>
<dbReference type="GO" id="GO:0005737">
    <property type="term" value="C:cytoplasm"/>
    <property type="evidence" value="ECO:0007669"/>
    <property type="project" value="TreeGrafter"/>
</dbReference>
<evidence type="ECO:0000313" key="7">
    <source>
        <dbReference type="Proteomes" id="UP001292094"/>
    </source>
</evidence>
<keyword evidence="7" id="KW-1185">Reference proteome</keyword>
<keyword evidence="2" id="KW-1208">Phospholipid metabolism</keyword>
<comment type="caution">
    <text evidence="6">The sequence shown here is derived from an EMBL/GenBank/DDBJ whole genome shotgun (WGS) entry which is preliminary data.</text>
</comment>
<evidence type="ECO:0000256" key="2">
    <source>
        <dbReference type="ARBA" id="ARBA00023264"/>
    </source>
</evidence>
<name>A0AAE1TU71_9EUCA</name>
<dbReference type="PANTHER" id="PTHR22603">
    <property type="entry name" value="CHOLINE/ETHANOALAMINE KINASE"/>
    <property type="match status" value="1"/>
</dbReference>
<protein>
    <recommendedName>
        <fullName evidence="5">ethanolamine kinase</fullName>
        <ecNumber evidence="5">2.7.1.82</ecNumber>
    </recommendedName>
</protein>
<evidence type="ECO:0000313" key="6">
    <source>
        <dbReference type="EMBL" id="KAK4295415.1"/>
    </source>
</evidence>
<dbReference type="Gene3D" id="3.90.1200.10">
    <property type="match status" value="1"/>
</dbReference>
<dbReference type="Proteomes" id="UP001292094">
    <property type="component" value="Unassembled WGS sequence"/>
</dbReference>
<evidence type="ECO:0000256" key="3">
    <source>
        <dbReference type="ARBA" id="ARBA00037883"/>
    </source>
</evidence>
<proteinExistence type="inferred from homology"/>
<dbReference type="AlphaFoldDB" id="A0AAE1TU71"/>
<comment type="similarity">
    <text evidence="4">Belongs to the choline/ethanolamine kinase family.</text>
</comment>
<dbReference type="GO" id="GO:0004305">
    <property type="term" value="F:ethanolamine kinase activity"/>
    <property type="evidence" value="ECO:0007669"/>
    <property type="project" value="UniProtKB-EC"/>
</dbReference>
<reference evidence="6" key="1">
    <citation type="submission" date="2023-11" db="EMBL/GenBank/DDBJ databases">
        <title>Genome assemblies of two species of porcelain crab, Petrolisthes cinctipes and Petrolisthes manimaculis (Anomura: Porcellanidae).</title>
        <authorList>
            <person name="Angst P."/>
        </authorList>
    </citation>
    <scope>NUCLEOTIDE SEQUENCE</scope>
    <source>
        <strain evidence="6">PB745_02</strain>
        <tissue evidence="6">Gill</tissue>
    </source>
</reference>
<accession>A0AAE1TU71</accession>
<organism evidence="6 7">
    <name type="scientific">Petrolisthes manimaculis</name>
    <dbReference type="NCBI Taxonomy" id="1843537"/>
    <lineage>
        <taxon>Eukaryota</taxon>
        <taxon>Metazoa</taxon>
        <taxon>Ecdysozoa</taxon>
        <taxon>Arthropoda</taxon>
        <taxon>Crustacea</taxon>
        <taxon>Multicrustacea</taxon>
        <taxon>Malacostraca</taxon>
        <taxon>Eumalacostraca</taxon>
        <taxon>Eucarida</taxon>
        <taxon>Decapoda</taxon>
        <taxon>Pleocyemata</taxon>
        <taxon>Anomura</taxon>
        <taxon>Galatheoidea</taxon>
        <taxon>Porcellanidae</taxon>
        <taxon>Petrolisthes</taxon>
    </lineage>
</organism>
<evidence type="ECO:0000256" key="1">
    <source>
        <dbReference type="ARBA" id="ARBA00023209"/>
    </source>
</evidence>
<keyword evidence="1" id="KW-0443">Lipid metabolism</keyword>
<dbReference type="InterPro" id="IPR011009">
    <property type="entry name" value="Kinase-like_dom_sf"/>
</dbReference>
<dbReference type="SUPFAM" id="SSF56112">
    <property type="entry name" value="Protein kinase-like (PK-like)"/>
    <property type="match status" value="1"/>
</dbReference>
<keyword evidence="1" id="KW-0444">Lipid biosynthesis</keyword>